<evidence type="ECO:0000313" key="3">
    <source>
        <dbReference type="EMBL" id="KAK3400258.1"/>
    </source>
</evidence>
<feature type="compositionally biased region" description="Polar residues" evidence="1">
    <location>
        <begin position="275"/>
        <end position="293"/>
    </location>
</feature>
<feature type="compositionally biased region" description="Basic and acidic residues" evidence="1">
    <location>
        <begin position="242"/>
        <end position="256"/>
    </location>
</feature>
<name>A0AAE0PHV1_SORBR</name>
<feature type="transmembrane region" description="Helical" evidence="2">
    <location>
        <begin position="15"/>
        <end position="36"/>
    </location>
</feature>
<feature type="compositionally biased region" description="Pro residues" evidence="1">
    <location>
        <begin position="448"/>
        <end position="461"/>
    </location>
</feature>
<feature type="compositionally biased region" description="Basic residues" evidence="1">
    <location>
        <begin position="400"/>
        <end position="415"/>
    </location>
</feature>
<feature type="compositionally biased region" description="Polar residues" evidence="1">
    <location>
        <begin position="549"/>
        <end position="558"/>
    </location>
</feature>
<feature type="compositionally biased region" description="Pro residues" evidence="1">
    <location>
        <begin position="493"/>
        <end position="506"/>
    </location>
</feature>
<keyword evidence="2" id="KW-1133">Transmembrane helix</keyword>
<proteinExistence type="predicted"/>
<dbReference type="PROSITE" id="PS51257">
    <property type="entry name" value="PROKAR_LIPOPROTEIN"/>
    <property type="match status" value="1"/>
</dbReference>
<feature type="compositionally biased region" description="Gly residues" evidence="1">
    <location>
        <begin position="815"/>
        <end position="826"/>
    </location>
</feature>
<feature type="compositionally biased region" description="Low complexity" evidence="1">
    <location>
        <begin position="44"/>
        <end position="60"/>
    </location>
</feature>
<evidence type="ECO:0000256" key="2">
    <source>
        <dbReference type="SAM" id="Phobius"/>
    </source>
</evidence>
<feature type="compositionally biased region" description="Low complexity" evidence="1">
    <location>
        <begin position="527"/>
        <end position="541"/>
    </location>
</feature>
<feature type="compositionally biased region" description="Low complexity" evidence="1">
    <location>
        <begin position="174"/>
        <end position="191"/>
    </location>
</feature>
<reference evidence="3" key="1">
    <citation type="journal article" date="2023" name="Mol. Phylogenet. Evol.">
        <title>Genome-scale phylogeny and comparative genomics of the fungal order Sordariales.</title>
        <authorList>
            <person name="Hensen N."/>
            <person name="Bonometti L."/>
            <person name="Westerberg I."/>
            <person name="Brannstrom I.O."/>
            <person name="Guillou S."/>
            <person name="Cros-Aarteil S."/>
            <person name="Calhoun S."/>
            <person name="Haridas S."/>
            <person name="Kuo A."/>
            <person name="Mondo S."/>
            <person name="Pangilinan J."/>
            <person name="Riley R."/>
            <person name="LaButti K."/>
            <person name="Andreopoulos B."/>
            <person name="Lipzen A."/>
            <person name="Chen C."/>
            <person name="Yan M."/>
            <person name="Daum C."/>
            <person name="Ng V."/>
            <person name="Clum A."/>
            <person name="Steindorff A."/>
            <person name="Ohm R.A."/>
            <person name="Martin F."/>
            <person name="Silar P."/>
            <person name="Natvig D.O."/>
            <person name="Lalanne C."/>
            <person name="Gautier V."/>
            <person name="Ament-Velasquez S.L."/>
            <person name="Kruys A."/>
            <person name="Hutchinson M.I."/>
            <person name="Powell A.J."/>
            <person name="Barry K."/>
            <person name="Miller A.N."/>
            <person name="Grigoriev I.V."/>
            <person name="Debuchy R."/>
            <person name="Gladieux P."/>
            <person name="Hiltunen Thoren M."/>
            <person name="Johannesson H."/>
        </authorList>
    </citation>
    <scope>NUCLEOTIDE SEQUENCE</scope>
    <source>
        <strain evidence="3">FGSC 1904</strain>
    </source>
</reference>
<feature type="compositionally biased region" description="Basic and acidic residues" evidence="1">
    <location>
        <begin position="333"/>
        <end position="342"/>
    </location>
</feature>
<feature type="region of interest" description="Disordered" evidence="1">
    <location>
        <begin position="41"/>
        <end position="60"/>
    </location>
</feature>
<organism evidence="3 4">
    <name type="scientific">Sordaria brevicollis</name>
    <dbReference type="NCBI Taxonomy" id="83679"/>
    <lineage>
        <taxon>Eukaryota</taxon>
        <taxon>Fungi</taxon>
        <taxon>Dikarya</taxon>
        <taxon>Ascomycota</taxon>
        <taxon>Pezizomycotina</taxon>
        <taxon>Sordariomycetes</taxon>
        <taxon>Sordariomycetidae</taxon>
        <taxon>Sordariales</taxon>
        <taxon>Sordariaceae</taxon>
        <taxon>Sordaria</taxon>
    </lineage>
</organism>
<evidence type="ECO:0000313" key="4">
    <source>
        <dbReference type="Proteomes" id="UP001281003"/>
    </source>
</evidence>
<accession>A0AAE0PHV1</accession>
<feature type="compositionally biased region" description="Basic and acidic residues" evidence="1">
    <location>
        <begin position="656"/>
        <end position="675"/>
    </location>
</feature>
<feature type="region of interest" description="Disordered" evidence="1">
    <location>
        <begin position="644"/>
        <end position="826"/>
    </location>
</feature>
<evidence type="ECO:0000256" key="1">
    <source>
        <dbReference type="SAM" id="MobiDB-lite"/>
    </source>
</evidence>
<keyword evidence="2" id="KW-0472">Membrane</keyword>
<dbReference type="PANTHER" id="PTHR22949">
    <property type="entry name" value="WHITE COLLAR 2 PROTEIN WC2"/>
    <property type="match status" value="1"/>
</dbReference>
<dbReference type="AlphaFoldDB" id="A0AAE0PHV1"/>
<sequence length="826" mass="89842">MVLLPRKKTPTEAGWIVFAVLFSTFTSAIFIFACWWTTRGGSGKKSSTQQQQQSGEISSRTRSRRSVRYWYYYPEYFGHNGSSESPPSEDYTSYAGTEYHLEQQQTPNYYIYPPPPYPPCPDPPPPPPRPPRTPPHIAVYRTRPVNVMRFLDRTQKPRKPPPPVAEVTSPEPEGTASSSGDGSSSSSSGSPPDEPPPEGTPPDGPKGDDPSGGPRPDGSAPGSPTPIIVDVHPPDPTIIDVHSPKSEESEISKQDVSEAQANFSKLMSEADTTSERSAPSQAGSEQSTSVNLSHRSRSKASEASIQESDADDLPTREPSARPSSHIQRSAAGSKERSPRSNSERPASGVRYVKAPTTKGSLSSKGRHSSRAVSSHGHAAASPSKPSSVTRSTTPPPLRHTSNRHSRTSNRSRHSRLSPMPRLSPSPPRSHISHHSLPASRRSRQFSPPQSPTPPHHSPIPQSPSRHTHSRFDDHRPPSRQSSRSAASMAFSPPQSPTPPHDSPIPYSPSRRYSHSSNNRPDARPASRHSVVLRPRSRVSSMPPSPTVTDFASSLSGLSSYHRDRSGPGSPRSVRSSEVSPAYKSGGFRTAASLSPQPEEHEERNESRQSSRYSTRHSRDKSPSAVSVSVVELLSLEKDLDLKQHAQHAKSQVSLLGHERRGSETTTHHDEDEHRGQRSVSRNSQHRPSDVAEEDTIIVEVEETSSEEDNHDDGPAQPQQQDQHELPEDYYRSYSHPHSPSIGHTPAATTVPLPPSSMLSEGGHSSNLSPRSKSRSPYYPGKYIPVSVQVQSPTAKENRPHQASVCSVSDRSTDSGVGGVGEGKGGG</sequence>
<reference evidence="3" key="2">
    <citation type="submission" date="2023-07" db="EMBL/GenBank/DDBJ databases">
        <authorList>
            <consortium name="Lawrence Berkeley National Laboratory"/>
            <person name="Haridas S."/>
            <person name="Hensen N."/>
            <person name="Bonometti L."/>
            <person name="Westerberg I."/>
            <person name="Brannstrom I.O."/>
            <person name="Guillou S."/>
            <person name="Cros-Aarteil S."/>
            <person name="Calhoun S."/>
            <person name="Kuo A."/>
            <person name="Mondo S."/>
            <person name="Pangilinan J."/>
            <person name="Riley R."/>
            <person name="LaButti K."/>
            <person name="Andreopoulos B."/>
            <person name="Lipzen A."/>
            <person name="Chen C."/>
            <person name="Yanf M."/>
            <person name="Daum C."/>
            <person name="Ng V."/>
            <person name="Clum A."/>
            <person name="Steindorff A."/>
            <person name="Ohm R."/>
            <person name="Martin F."/>
            <person name="Silar P."/>
            <person name="Natvig D."/>
            <person name="Lalanne C."/>
            <person name="Gautier V."/>
            <person name="Ament-velasquez S.L."/>
            <person name="Kruys A."/>
            <person name="Hutchinson M.I."/>
            <person name="Powell A.J."/>
            <person name="Barry K."/>
            <person name="Miller A.N."/>
            <person name="Grigoriev I.V."/>
            <person name="Debuchy R."/>
            <person name="Gladieux P."/>
            <person name="Thoren M.H."/>
            <person name="Johannesson H."/>
        </authorList>
    </citation>
    <scope>NUCLEOTIDE SEQUENCE</scope>
    <source>
        <strain evidence="3">FGSC 1904</strain>
    </source>
</reference>
<feature type="compositionally biased region" description="Low complexity" evidence="1">
    <location>
        <begin position="507"/>
        <end position="519"/>
    </location>
</feature>
<feature type="compositionally biased region" description="Low complexity" evidence="1">
    <location>
        <begin position="211"/>
        <end position="222"/>
    </location>
</feature>
<feature type="compositionally biased region" description="Basic and acidic residues" evidence="1">
    <location>
        <begin position="721"/>
        <end position="730"/>
    </location>
</feature>
<dbReference type="PANTHER" id="PTHR22949:SF0">
    <property type="entry name" value="RE27538P"/>
    <property type="match status" value="1"/>
</dbReference>
<comment type="caution">
    <text evidence="3">The sequence shown here is derived from an EMBL/GenBank/DDBJ whole genome shotgun (WGS) entry which is preliminary data.</text>
</comment>
<feature type="region of interest" description="Disordered" evidence="1">
    <location>
        <begin position="107"/>
        <end position="626"/>
    </location>
</feature>
<feature type="compositionally biased region" description="Pro residues" evidence="1">
    <location>
        <begin position="192"/>
        <end position="204"/>
    </location>
</feature>
<dbReference type="Proteomes" id="UP001281003">
    <property type="component" value="Unassembled WGS sequence"/>
</dbReference>
<feature type="compositionally biased region" description="Low complexity" evidence="1">
    <location>
        <begin position="478"/>
        <end position="492"/>
    </location>
</feature>
<dbReference type="EMBL" id="JAUTDP010000004">
    <property type="protein sequence ID" value="KAK3400258.1"/>
    <property type="molecule type" value="Genomic_DNA"/>
</dbReference>
<feature type="compositionally biased region" description="Low complexity" evidence="1">
    <location>
        <begin position="764"/>
        <end position="779"/>
    </location>
</feature>
<gene>
    <name evidence="3" type="ORF">B0T20DRAFT_452359</name>
</gene>
<protein>
    <submittedName>
        <fullName evidence="3">Uncharacterized protein</fullName>
    </submittedName>
</protein>
<feature type="compositionally biased region" description="Basic and acidic residues" evidence="1">
    <location>
        <begin position="597"/>
        <end position="608"/>
    </location>
</feature>
<keyword evidence="2" id="KW-0812">Transmembrane</keyword>
<feature type="compositionally biased region" description="Low complexity" evidence="1">
    <location>
        <begin position="566"/>
        <end position="580"/>
    </location>
</feature>
<feature type="compositionally biased region" description="Low complexity" evidence="1">
    <location>
        <begin position="381"/>
        <end position="392"/>
    </location>
</feature>
<feature type="compositionally biased region" description="Acidic residues" evidence="1">
    <location>
        <begin position="690"/>
        <end position="710"/>
    </location>
</feature>
<keyword evidence="4" id="KW-1185">Reference proteome</keyword>
<feature type="compositionally biased region" description="Low complexity" evidence="1">
    <location>
        <begin position="434"/>
        <end position="447"/>
    </location>
</feature>
<feature type="compositionally biased region" description="Low complexity" evidence="1">
    <location>
        <begin position="731"/>
        <end position="740"/>
    </location>
</feature>
<feature type="compositionally biased region" description="Pro residues" evidence="1">
    <location>
        <begin position="112"/>
        <end position="134"/>
    </location>
</feature>